<evidence type="ECO:0000256" key="6">
    <source>
        <dbReference type="ARBA" id="ARBA00023236"/>
    </source>
</evidence>
<name>A0A8K2A0Z9_9CYAN</name>
<dbReference type="InterPro" id="IPR039418">
    <property type="entry name" value="LexA-like"/>
</dbReference>
<feature type="domain" description="Peptidase S24/S26A/S26B/S26C" evidence="8">
    <location>
        <begin position="21"/>
        <end position="137"/>
    </location>
</feature>
<dbReference type="InterPro" id="IPR006197">
    <property type="entry name" value="Peptidase_S24_LexA"/>
</dbReference>
<dbReference type="PRINTS" id="PR00726">
    <property type="entry name" value="LEXASERPTASE"/>
</dbReference>
<dbReference type="GO" id="GO:0006355">
    <property type="term" value="P:regulation of DNA-templated transcription"/>
    <property type="evidence" value="ECO:0007669"/>
    <property type="project" value="InterPro"/>
</dbReference>
<evidence type="ECO:0000256" key="5">
    <source>
        <dbReference type="ARBA" id="ARBA00023204"/>
    </source>
</evidence>
<keyword evidence="4 7" id="KW-0068">Autocatalytic cleavage</keyword>
<dbReference type="GO" id="GO:0009432">
    <property type="term" value="P:SOS response"/>
    <property type="evidence" value="ECO:0007669"/>
    <property type="project" value="UniProtKB-KW"/>
</dbReference>
<dbReference type="GO" id="GO:0003677">
    <property type="term" value="F:DNA binding"/>
    <property type="evidence" value="ECO:0007669"/>
    <property type="project" value="InterPro"/>
</dbReference>
<accession>A0A8K2A0Z9</accession>
<protein>
    <submittedName>
        <fullName evidence="9">Translesion error-prone DNA polymerase V autoproteolytic subunit</fullName>
        <ecNumber evidence="9">2.7.7.7</ecNumber>
    </submittedName>
</protein>
<keyword evidence="9" id="KW-0808">Transferase</keyword>
<dbReference type="GO" id="GO:0016787">
    <property type="term" value="F:hydrolase activity"/>
    <property type="evidence" value="ECO:0007669"/>
    <property type="project" value="UniProtKB-KW"/>
</dbReference>
<evidence type="ECO:0000313" key="10">
    <source>
        <dbReference type="Proteomes" id="UP000607397"/>
    </source>
</evidence>
<dbReference type="CDD" id="cd06529">
    <property type="entry name" value="S24_LexA-like"/>
    <property type="match status" value="1"/>
</dbReference>
<dbReference type="EC" id="2.7.7.7" evidence="9"/>
<dbReference type="NCBIfam" id="NF007621">
    <property type="entry name" value="PRK10276.1"/>
    <property type="match status" value="1"/>
</dbReference>
<keyword evidence="9" id="KW-0548">Nucleotidyltransferase</keyword>
<dbReference type="GO" id="GO:0006281">
    <property type="term" value="P:DNA repair"/>
    <property type="evidence" value="ECO:0007669"/>
    <property type="project" value="UniProtKB-KW"/>
</dbReference>
<evidence type="ECO:0000313" key="9">
    <source>
        <dbReference type="EMBL" id="NCJ07387.1"/>
    </source>
</evidence>
<keyword evidence="10" id="KW-1185">Reference proteome</keyword>
<sequence length="145" mass="15561">MLNAVWVSWVGVSPSVALGQPLLRSGVAAGFPSPAEGYQWGSLDLNQHLIQHPAASFWVRVQGDSMVGAGIHDGDLLLVDRALPAEHGSVIIAVVDGGLTVKRLWKRLGKMQLVSEPTTHSPWEVSSDATFEVWGVVTHAIHAVR</sequence>
<dbReference type="GO" id="GO:0003887">
    <property type="term" value="F:DNA-directed DNA polymerase activity"/>
    <property type="evidence" value="ECO:0007669"/>
    <property type="project" value="UniProtKB-EC"/>
</dbReference>
<organism evidence="9 10">
    <name type="scientific">Petrachloros mirabilis ULC683</name>
    <dbReference type="NCBI Taxonomy" id="2781853"/>
    <lineage>
        <taxon>Bacteria</taxon>
        <taxon>Bacillati</taxon>
        <taxon>Cyanobacteriota</taxon>
        <taxon>Cyanophyceae</taxon>
        <taxon>Synechococcales</taxon>
        <taxon>Petrachlorosaceae</taxon>
        <taxon>Petrachloros</taxon>
        <taxon>Petrachloros mirabilis</taxon>
    </lineage>
</organism>
<dbReference type="InterPro" id="IPR036286">
    <property type="entry name" value="LexA/Signal_pep-like_sf"/>
</dbReference>
<keyword evidence="6" id="KW-0742">SOS response</keyword>
<keyword evidence="3 7" id="KW-0378">Hydrolase</keyword>
<proteinExistence type="inferred from homology"/>
<dbReference type="Pfam" id="PF00717">
    <property type="entry name" value="Peptidase_S24"/>
    <property type="match status" value="1"/>
</dbReference>
<dbReference type="SUPFAM" id="SSF51306">
    <property type="entry name" value="LexA/Signal peptidase"/>
    <property type="match status" value="1"/>
</dbReference>
<dbReference type="PANTHER" id="PTHR33516">
    <property type="entry name" value="LEXA REPRESSOR"/>
    <property type="match status" value="1"/>
</dbReference>
<reference evidence="9" key="1">
    <citation type="submission" date="2019-12" db="EMBL/GenBank/DDBJ databases">
        <title>High-Quality draft genome sequences of three cyanobacteria isolated from the limestone walls of the Old Cathedral of Coimbra.</title>
        <authorList>
            <person name="Tiago I."/>
            <person name="Soares F."/>
            <person name="Portugal A."/>
        </authorList>
    </citation>
    <scope>NUCLEOTIDE SEQUENCE [LARGE SCALE GENOMIC DNA]</scope>
    <source>
        <strain evidence="9">C</strain>
    </source>
</reference>
<evidence type="ECO:0000256" key="4">
    <source>
        <dbReference type="ARBA" id="ARBA00022813"/>
    </source>
</evidence>
<comment type="caution">
    <text evidence="9">The sequence shown here is derived from an EMBL/GenBank/DDBJ whole genome shotgun (WGS) entry which is preliminary data.</text>
</comment>
<evidence type="ECO:0000256" key="2">
    <source>
        <dbReference type="ARBA" id="ARBA00022763"/>
    </source>
</evidence>
<dbReference type="InterPro" id="IPR015927">
    <property type="entry name" value="Peptidase_S24_S26A/B/C"/>
</dbReference>
<keyword evidence="2" id="KW-0227">DNA damage</keyword>
<dbReference type="PANTHER" id="PTHR33516:SF2">
    <property type="entry name" value="LEXA REPRESSOR-RELATED"/>
    <property type="match status" value="1"/>
</dbReference>
<evidence type="ECO:0000256" key="3">
    <source>
        <dbReference type="ARBA" id="ARBA00022801"/>
    </source>
</evidence>
<gene>
    <name evidence="9" type="primary">umuD</name>
    <name evidence="9" type="ORF">GS597_12890</name>
</gene>
<dbReference type="Proteomes" id="UP000607397">
    <property type="component" value="Unassembled WGS sequence"/>
</dbReference>
<comment type="similarity">
    <text evidence="1 7">Belongs to the peptidase S24 family.</text>
</comment>
<dbReference type="AlphaFoldDB" id="A0A8K2A0Z9"/>
<dbReference type="EMBL" id="WVIC01000025">
    <property type="protein sequence ID" value="NCJ07387.1"/>
    <property type="molecule type" value="Genomic_DNA"/>
</dbReference>
<evidence type="ECO:0000256" key="1">
    <source>
        <dbReference type="ARBA" id="ARBA00007484"/>
    </source>
</evidence>
<dbReference type="InterPro" id="IPR050077">
    <property type="entry name" value="LexA_repressor"/>
</dbReference>
<dbReference type="Gene3D" id="2.10.109.10">
    <property type="entry name" value="Umud Fragment, subunit A"/>
    <property type="match status" value="1"/>
</dbReference>
<keyword evidence="5" id="KW-0234">DNA repair</keyword>
<evidence type="ECO:0000256" key="7">
    <source>
        <dbReference type="RuleBase" id="RU003991"/>
    </source>
</evidence>
<dbReference type="RefSeq" id="WP_161825859.1">
    <property type="nucleotide sequence ID" value="NZ_WVIC01000025.1"/>
</dbReference>
<evidence type="ECO:0000259" key="8">
    <source>
        <dbReference type="Pfam" id="PF00717"/>
    </source>
</evidence>